<keyword evidence="1" id="KW-1133">Transmembrane helix</keyword>
<feature type="transmembrane region" description="Helical" evidence="1">
    <location>
        <begin position="206"/>
        <end position="222"/>
    </location>
</feature>
<proteinExistence type="predicted"/>
<accession>A0ABY7EH69</accession>
<keyword evidence="3" id="KW-1185">Reference proteome</keyword>
<dbReference type="PANTHER" id="PTHR12459">
    <property type="entry name" value="TRANSMEMBRANE PROTEIN 135-RELATED"/>
    <property type="match status" value="1"/>
</dbReference>
<organism evidence="2 3">
    <name type="scientific">Mya arenaria</name>
    <name type="common">Soft-shell clam</name>
    <dbReference type="NCBI Taxonomy" id="6604"/>
    <lineage>
        <taxon>Eukaryota</taxon>
        <taxon>Metazoa</taxon>
        <taxon>Spiralia</taxon>
        <taxon>Lophotrochozoa</taxon>
        <taxon>Mollusca</taxon>
        <taxon>Bivalvia</taxon>
        <taxon>Autobranchia</taxon>
        <taxon>Heteroconchia</taxon>
        <taxon>Euheterodonta</taxon>
        <taxon>Imparidentia</taxon>
        <taxon>Neoheterodontei</taxon>
        <taxon>Myida</taxon>
        <taxon>Myoidea</taxon>
        <taxon>Myidae</taxon>
        <taxon>Mya</taxon>
    </lineage>
</organism>
<keyword evidence="1" id="KW-0812">Transmembrane</keyword>
<gene>
    <name evidence="2" type="ORF">MAR_018240</name>
</gene>
<feature type="transmembrane region" description="Helical" evidence="1">
    <location>
        <begin position="149"/>
        <end position="169"/>
    </location>
</feature>
<name>A0ABY7EH69_MYAAR</name>
<feature type="transmembrane region" description="Helical" evidence="1">
    <location>
        <begin position="181"/>
        <end position="200"/>
    </location>
</feature>
<dbReference type="Proteomes" id="UP001164746">
    <property type="component" value="Chromosome 6"/>
</dbReference>
<reference evidence="2" key="1">
    <citation type="submission" date="2022-11" db="EMBL/GenBank/DDBJ databases">
        <title>Centuries of genome instability and evolution in soft-shell clam transmissible cancer (bioRxiv).</title>
        <authorList>
            <person name="Hart S.F.M."/>
            <person name="Yonemitsu M.A."/>
            <person name="Giersch R.M."/>
            <person name="Beal B.F."/>
            <person name="Arriagada G."/>
            <person name="Davis B.W."/>
            <person name="Ostrander E.A."/>
            <person name="Goff S.P."/>
            <person name="Metzger M.J."/>
        </authorList>
    </citation>
    <scope>NUCLEOTIDE SEQUENCE</scope>
    <source>
        <strain evidence="2">MELC-2E11</strain>
        <tissue evidence="2">Siphon/mantle</tissue>
    </source>
</reference>
<dbReference type="InterPro" id="IPR026749">
    <property type="entry name" value="Tmem135"/>
</dbReference>
<evidence type="ECO:0000256" key="1">
    <source>
        <dbReference type="SAM" id="Phobius"/>
    </source>
</evidence>
<dbReference type="EMBL" id="CP111017">
    <property type="protein sequence ID" value="WAR08282.1"/>
    <property type="molecule type" value="Genomic_DNA"/>
</dbReference>
<protein>
    <submittedName>
        <fullName evidence="2">Uncharacterized protein</fullName>
    </submittedName>
</protein>
<keyword evidence="1" id="KW-0472">Membrane</keyword>
<sequence length="289" mass="32955">MTGAVRLQGEYPDLRWWSRTTQDVESTDCSLSLRGLLPSVPYSETALFCSCTSFFVYCTGLQPQYIFTGCYKSVLKWSRDYTDVKPKILFTEHGDTFLTCADVGLHDKNCTVHAGTDFAQSIPPIHMASIILLYFRPKHVLKTVVKNTFWSTVFLATMVMVAKYAICLLRNLHHRPPPLRPWIPAAAGILAGMGFLFEGTHSRRDLSLFLIPHILYAFYFWAKEPKIVRHIPNSSILFYALALVPIMHAYEREPESLNLLLHSALKFFVGKKMSTVERKKGRTISEKNI</sequence>
<dbReference type="PANTHER" id="PTHR12459:SF6">
    <property type="entry name" value="GB|AAD46013.1"/>
    <property type="match status" value="1"/>
</dbReference>
<evidence type="ECO:0000313" key="3">
    <source>
        <dbReference type="Proteomes" id="UP001164746"/>
    </source>
</evidence>
<evidence type="ECO:0000313" key="2">
    <source>
        <dbReference type="EMBL" id="WAR08282.1"/>
    </source>
</evidence>